<dbReference type="WBParaSite" id="nRc.2.0.1.t03505-RA">
    <property type="protein sequence ID" value="nRc.2.0.1.t03505-RA"/>
    <property type="gene ID" value="nRc.2.0.1.g03505"/>
</dbReference>
<feature type="compositionally biased region" description="Basic and acidic residues" evidence="1">
    <location>
        <begin position="18"/>
        <end position="30"/>
    </location>
</feature>
<organism evidence="2 3">
    <name type="scientific">Romanomermis culicivorax</name>
    <name type="common">Nematode worm</name>
    <dbReference type="NCBI Taxonomy" id="13658"/>
    <lineage>
        <taxon>Eukaryota</taxon>
        <taxon>Metazoa</taxon>
        <taxon>Ecdysozoa</taxon>
        <taxon>Nematoda</taxon>
        <taxon>Enoplea</taxon>
        <taxon>Dorylaimia</taxon>
        <taxon>Mermithida</taxon>
        <taxon>Mermithoidea</taxon>
        <taxon>Mermithidae</taxon>
        <taxon>Romanomermis</taxon>
    </lineage>
</organism>
<feature type="compositionally biased region" description="Polar residues" evidence="1">
    <location>
        <begin position="1"/>
        <end position="12"/>
    </location>
</feature>
<accession>A0A915HPW1</accession>
<evidence type="ECO:0000313" key="2">
    <source>
        <dbReference type="Proteomes" id="UP000887565"/>
    </source>
</evidence>
<dbReference type="Proteomes" id="UP000887565">
    <property type="component" value="Unplaced"/>
</dbReference>
<reference evidence="3" key="1">
    <citation type="submission" date="2022-11" db="UniProtKB">
        <authorList>
            <consortium name="WormBaseParasite"/>
        </authorList>
    </citation>
    <scope>IDENTIFICATION</scope>
</reference>
<name>A0A915HPW1_ROMCU</name>
<sequence length="40" mass="4075">LPSSFVVTTSSGDAARTVGEKINDGVDVEGRSAQSSFSSE</sequence>
<protein>
    <submittedName>
        <fullName evidence="3">Uncharacterized protein</fullName>
    </submittedName>
</protein>
<feature type="region of interest" description="Disordered" evidence="1">
    <location>
        <begin position="1"/>
        <end position="40"/>
    </location>
</feature>
<proteinExistence type="predicted"/>
<dbReference type="AlphaFoldDB" id="A0A915HPW1"/>
<evidence type="ECO:0000313" key="3">
    <source>
        <dbReference type="WBParaSite" id="nRc.2.0.1.t03505-RA"/>
    </source>
</evidence>
<keyword evidence="2" id="KW-1185">Reference proteome</keyword>
<evidence type="ECO:0000256" key="1">
    <source>
        <dbReference type="SAM" id="MobiDB-lite"/>
    </source>
</evidence>